<dbReference type="EMBL" id="MHRX01000004">
    <property type="protein sequence ID" value="OHA34860.1"/>
    <property type="molecule type" value="Genomic_DNA"/>
</dbReference>
<evidence type="ECO:0000313" key="2">
    <source>
        <dbReference type="Proteomes" id="UP000176221"/>
    </source>
</evidence>
<comment type="caution">
    <text evidence="1">The sequence shown here is derived from an EMBL/GenBank/DDBJ whole genome shotgun (WGS) entry which is preliminary data.</text>
</comment>
<accession>A0A1G2NFJ2</accession>
<protein>
    <submittedName>
        <fullName evidence="1">Uncharacterized protein</fullName>
    </submittedName>
</protein>
<reference evidence="1 2" key="1">
    <citation type="journal article" date="2016" name="Nat. Commun.">
        <title>Thousands of microbial genomes shed light on interconnected biogeochemical processes in an aquifer system.</title>
        <authorList>
            <person name="Anantharaman K."/>
            <person name="Brown C.T."/>
            <person name="Hug L.A."/>
            <person name="Sharon I."/>
            <person name="Castelle C.J."/>
            <person name="Probst A.J."/>
            <person name="Thomas B.C."/>
            <person name="Singh A."/>
            <person name="Wilkins M.J."/>
            <person name="Karaoz U."/>
            <person name="Brodie E.L."/>
            <person name="Williams K.H."/>
            <person name="Hubbard S.S."/>
            <person name="Banfield J.F."/>
        </authorList>
    </citation>
    <scope>NUCLEOTIDE SEQUENCE [LARGE SCALE GENOMIC DNA]</scope>
</reference>
<gene>
    <name evidence="1" type="ORF">A2928_01515</name>
</gene>
<dbReference type="Proteomes" id="UP000176221">
    <property type="component" value="Unassembled WGS sequence"/>
</dbReference>
<organism evidence="1 2">
    <name type="scientific">Candidatus Taylorbacteria bacterium RIFCSPLOWO2_01_FULL_45_15b</name>
    <dbReference type="NCBI Taxonomy" id="1802319"/>
    <lineage>
        <taxon>Bacteria</taxon>
        <taxon>Candidatus Tayloriibacteriota</taxon>
    </lineage>
</organism>
<dbReference type="AlphaFoldDB" id="A0A1G2NFJ2"/>
<proteinExistence type="predicted"/>
<evidence type="ECO:0000313" key="1">
    <source>
        <dbReference type="EMBL" id="OHA34860.1"/>
    </source>
</evidence>
<name>A0A1G2NFJ2_9BACT</name>
<sequence length="123" mass="14246">MGRTELYREIGEELGQEIRSRVESSYGDKMILLVERHDDKEDVYTYGLYVESWFLAFIKLNASSGGLRFITQPKLQDVRDIHCVDKVVGVEVRTINAMFPDEKEAVRLAFEKVDEMRKNTLAV</sequence>